<dbReference type="VEuPathDB" id="FungiDB:FUN_024652"/>
<dbReference type="Proteomes" id="UP000233469">
    <property type="component" value="Unassembled WGS sequence"/>
</dbReference>
<reference evidence="2 3" key="2">
    <citation type="submission" date="2017-10" db="EMBL/GenBank/DDBJ databases">
        <title>Extensive intraspecific genome diversity in a model arbuscular mycorrhizal fungus.</title>
        <authorList>
            <person name="Chen E.C.H."/>
            <person name="Morin E."/>
            <person name="Baudet D."/>
            <person name="Noel J."/>
            <person name="Ndikumana S."/>
            <person name="Charron P."/>
            <person name="St-Onge C."/>
            <person name="Giorgi J."/>
            <person name="Grigoriev I.V."/>
            <person name="Roux C."/>
            <person name="Martin F.M."/>
            <person name="Corradi N."/>
        </authorList>
    </citation>
    <scope>NUCLEOTIDE SEQUENCE [LARGE SCALE GENOMIC DNA]</scope>
    <source>
        <strain evidence="2 3">C2</strain>
    </source>
</reference>
<organism evidence="2 3">
    <name type="scientific">Rhizophagus irregularis</name>
    <dbReference type="NCBI Taxonomy" id="588596"/>
    <lineage>
        <taxon>Eukaryota</taxon>
        <taxon>Fungi</taxon>
        <taxon>Fungi incertae sedis</taxon>
        <taxon>Mucoromycota</taxon>
        <taxon>Glomeromycotina</taxon>
        <taxon>Glomeromycetes</taxon>
        <taxon>Glomerales</taxon>
        <taxon>Glomeraceae</taxon>
        <taxon>Rhizophagus</taxon>
    </lineage>
</organism>
<evidence type="ECO:0000256" key="1">
    <source>
        <dbReference type="SAM" id="MobiDB-lite"/>
    </source>
</evidence>
<name>A0A2N1N075_9GLOM</name>
<feature type="compositionally biased region" description="Low complexity" evidence="1">
    <location>
        <begin position="249"/>
        <end position="264"/>
    </location>
</feature>
<feature type="region of interest" description="Disordered" evidence="1">
    <location>
        <begin position="148"/>
        <end position="264"/>
    </location>
</feature>
<dbReference type="VEuPathDB" id="FungiDB:RhiirFUN_004066"/>
<dbReference type="EMBL" id="LLXL01000983">
    <property type="protein sequence ID" value="PKK67274.1"/>
    <property type="molecule type" value="Genomic_DNA"/>
</dbReference>
<sequence>MSTSNFDETYMGRDILVSYLQQHQDKSYFGFLSCSRDTIVTSSMLFSASWINLDSSWLSRFLDEAKRLNQDNFTALNEKIKKERLRRADHLKDYWCSIIQECKKKRVLLEYEAERDHIYLALSEVNNKIQMTKIELAEISNEWESKKRLDFSGDPNEEGNNNVSPGGLGPGDLDEDIGNEEDKNSVFSAATVDDEEGNNNVFPGADRPTPSLTRQLNPRNLERVDYNVGPPSRKRHKKPVPQPPPEPSSSPSLHSLSIPSTPLPLCLKCPQHCF</sequence>
<proteinExistence type="predicted"/>
<accession>A0A2N1N075</accession>
<dbReference type="VEuPathDB" id="FungiDB:RhiirFUN_004065"/>
<comment type="caution">
    <text evidence="2">The sequence shown here is derived from an EMBL/GenBank/DDBJ whole genome shotgun (WGS) entry which is preliminary data.</text>
</comment>
<dbReference type="VEuPathDB" id="FungiDB:FUN_024653"/>
<evidence type="ECO:0000313" key="2">
    <source>
        <dbReference type="EMBL" id="PKK67274.1"/>
    </source>
</evidence>
<evidence type="ECO:0000313" key="3">
    <source>
        <dbReference type="Proteomes" id="UP000233469"/>
    </source>
</evidence>
<dbReference type="VEuPathDB" id="FungiDB:RhiirA1_459747"/>
<dbReference type="AlphaFoldDB" id="A0A2N1N075"/>
<protein>
    <submittedName>
        <fullName evidence="2">Uncharacterized protein</fullName>
    </submittedName>
</protein>
<gene>
    <name evidence="2" type="ORF">RhiirC2_783728</name>
</gene>
<reference evidence="2 3" key="1">
    <citation type="submission" date="2016-04" db="EMBL/GenBank/DDBJ databases">
        <title>Genome analyses suggest a sexual origin of heterokaryosis in a supposedly ancient asexual fungus.</title>
        <authorList>
            <person name="Ropars J."/>
            <person name="Sedzielewska K."/>
            <person name="Noel J."/>
            <person name="Charron P."/>
            <person name="Farinelli L."/>
            <person name="Marton T."/>
            <person name="Kruger M."/>
            <person name="Pelin A."/>
            <person name="Brachmann A."/>
            <person name="Corradi N."/>
        </authorList>
    </citation>
    <scope>NUCLEOTIDE SEQUENCE [LARGE SCALE GENOMIC DNA]</scope>
    <source>
        <strain evidence="2 3">C2</strain>
    </source>
</reference>